<gene>
    <name evidence="7" type="ORF">H9655_09335</name>
</gene>
<comment type="subcellular location">
    <subcellularLocation>
        <location evidence="6">Cell membrane</location>
        <topology evidence="6">Multi-pass membrane protein</topology>
    </subcellularLocation>
    <subcellularLocation>
        <location evidence="1">Endomembrane system</location>
        <topology evidence="1">Multi-pass membrane protein</topology>
    </subcellularLocation>
</comment>
<keyword evidence="5 6" id="KW-0472">Membrane</keyword>
<proteinExistence type="inferred from homology"/>
<feature type="transmembrane region" description="Helical" evidence="6">
    <location>
        <begin position="39"/>
        <end position="58"/>
    </location>
</feature>
<keyword evidence="8" id="KW-1185">Reference proteome</keyword>
<feature type="transmembrane region" description="Helical" evidence="6">
    <location>
        <begin position="65"/>
        <end position="84"/>
    </location>
</feature>
<dbReference type="Pfam" id="PF02694">
    <property type="entry name" value="UPF0060"/>
    <property type="match status" value="1"/>
</dbReference>
<dbReference type="EMBL" id="JACSQT010000003">
    <property type="protein sequence ID" value="MBD7937234.1"/>
    <property type="molecule type" value="Genomic_DNA"/>
</dbReference>
<evidence type="ECO:0000256" key="6">
    <source>
        <dbReference type="HAMAP-Rule" id="MF_00010"/>
    </source>
</evidence>
<comment type="similarity">
    <text evidence="6">Belongs to the UPF0060 family.</text>
</comment>
<dbReference type="HAMAP" id="MF_00010">
    <property type="entry name" value="UPF0060"/>
    <property type="match status" value="1"/>
</dbReference>
<evidence type="ECO:0000256" key="3">
    <source>
        <dbReference type="ARBA" id="ARBA00022692"/>
    </source>
</evidence>
<dbReference type="SUPFAM" id="SSF103481">
    <property type="entry name" value="Multidrug resistance efflux transporter EmrE"/>
    <property type="match status" value="1"/>
</dbReference>
<keyword evidence="3 6" id="KW-0812">Transmembrane</keyword>
<evidence type="ECO:0000256" key="4">
    <source>
        <dbReference type="ARBA" id="ARBA00022989"/>
    </source>
</evidence>
<reference evidence="7 8" key="1">
    <citation type="submission" date="2020-08" db="EMBL/GenBank/DDBJ databases">
        <title>A Genomic Blueprint of the Chicken Gut Microbiome.</title>
        <authorList>
            <person name="Gilroy R."/>
            <person name="Ravi A."/>
            <person name="Getino M."/>
            <person name="Pursley I."/>
            <person name="Horton D.L."/>
            <person name="Alikhan N.-F."/>
            <person name="Baker D."/>
            <person name="Gharbi K."/>
            <person name="Hall N."/>
            <person name="Watson M."/>
            <person name="Adriaenssens E.M."/>
            <person name="Foster-Nyarko E."/>
            <person name="Jarju S."/>
            <person name="Secka A."/>
            <person name="Antonio M."/>
            <person name="Oren A."/>
            <person name="Chaudhuri R."/>
            <person name="La Ragione R.M."/>
            <person name="Hildebrand F."/>
            <person name="Pallen M.J."/>
        </authorList>
    </citation>
    <scope>NUCLEOTIDE SEQUENCE [LARGE SCALE GENOMIC DNA]</scope>
    <source>
        <strain evidence="7 8">Sa5YUA1</strain>
    </source>
</reference>
<feature type="transmembrane region" description="Helical" evidence="6">
    <location>
        <begin position="12"/>
        <end position="33"/>
    </location>
</feature>
<dbReference type="Proteomes" id="UP000657931">
    <property type="component" value="Unassembled WGS sequence"/>
</dbReference>
<evidence type="ECO:0000313" key="8">
    <source>
        <dbReference type="Proteomes" id="UP000657931"/>
    </source>
</evidence>
<protein>
    <submittedName>
        <fullName evidence="7">YnfA family protein</fullName>
    </submittedName>
</protein>
<name>A0ABR8QNW5_9BACI</name>
<dbReference type="PANTHER" id="PTHR36116:SF1">
    <property type="entry name" value="UPF0060 MEMBRANE PROTEIN YNFA"/>
    <property type="match status" value="1"/>
</dbReference>
<dbReference type="InterPro" id="IPR003844">
    <property type="entry name" value="UPF0060"/>
</dbReference>
<evidence type="ECO:0000256" key="2">
    <source>
        <dbReference type="ARBA" id="ARBA00022475"/>
    </source>
</evidence>
<evidence type="ECO:0000256" key="1">
    <source>
        <dbReference type="ARBA" id="ARBA00004127"/>
    </source>
</evidence>
<feature type="transmembrane region" description="Helical" evidence="6">
    <location>
        <begin position="96"/>
        <end position="112"/>
    </location>
</feature>
<accession>A0ABR8QNW5</accession>
<dbReference type="PANTHER" id="PTHR36116">
    <property type="entry name" value="UPF0060 MEMBRANE PROTEIN YNFA"/>
    <property type="match status" value="1"/>
</dbReference>
<dbReference type="InterPro" id="IPR037185">
    <property type="entry name" value="EmrE-like"/>
</dbReference>
<dbReference type="NCBIfam" id="NF002586">
    <property type="entry name" value="PRK02237.1"/>
    <property type="match status" value="1"/>
</dbReference>
<keyword evidence="2 6" id="KW-1003">Cell membrane</keyword>
<keyword evidence="4 6" id="KW-1133">Transmembrane helix</keyword>
<organism evidence="7 8">
    <name type="scientific">Cytobacillus stercorigallinarum</name>
    <dbReference type="NCBI Taxonomy" id="2762240"/>
    <lineage>
        <taxon>Bacteria</taxon>
        <taxon>Bacillati</taxon>
        <taxon>Bacillota</taxon>
        <taxon>Bacilli</taxon>
        <taxon>Bacillales</taxon>
        <taxon>Bacillaceae</taxon>
        <taxon>Cytobacillus</taxon>
    </lineage>
</organism>
<sequence>MKNRSEQILSAIILFLLAGIAEIGGGYFIWLWLREGKPFYWGIGGMVALALYGVIATFQSFPSFGRVYAAYGGVFIVLSVLWGWGIDKKAPDMYDWIGAAICLVGVGVMLLAPRH</sequence>
<evidence type="ECO:0000313" key="7">
    <source>
        <dbReference type="EMBL" id="MBD7937234.1"/>
    </source>
</evidence>
<evidence type="ECO:0000256" key="5">
    <source>
        <dbReference type="ARBA" id="ARBA00023136"/>
    </source>
</evidence>
<dbReference type="RefSeq" id="WP_191813249.1">
    <property type="nucleotide sequence ID" value="NZ_JACSQT010000003.1"/>
</dbReference>
<comment type="caution">
    <text evidence="7">The sequence shown here is derived from an EMBL/GenBank/DDBJ whole genome shotgun (WGS) entry which is preliminary data.</text>
</comment>